<keyword evidence="2" id="KW-0677">Repeat</keyword>
<feature type="domain" description="Calx-beta" evidence="4">
    <location>
        <begin position="215"/>
        <end position="299"/>
    </location>
</feature>
<dbReference type="PANTHER" id="PTHR42834:SF1">
    <property type="entry name" value="ENDONUCLEASE_EXONUCLEASE_PHOSPHATASE FAMILY PROTEIN (AFU_ORTHOLOGUE AFUA_3G09210)"/>
    <property type="match status" value="1"/>
</dbReference>
<dbReference type="AlphaFoldDB" id="A0A4Q1KFM0"/>
<keyword evidence="3" id="KW-0106">Calcium</keyword>
<dbReference type="GO" id="GO:0016020">
    <property type="term" value="C:membrane"/>
    <property type="evidence" value="ECO:0007669"/>
    <property type="project" value="InterPro"/>
</dbReference>
<reference evidence="6" key="1">
    <citation type="submission" date="2019-01" db="EMBL/GenBank/DDBJ databases">
        <title>Cytophagaceae bacterium strain CAR-16.</title>
        <authorList>
            <person name="Chen W.-M."/>
        </authorList>
    </citation>
    <scope>NUCLEOTIDE SEQUENCE [LARGE SCALE GENOMIC DNA]</scope>
    <source>
        <strain evidence="6">CHR27</strain>
    </source>
</reference>
<dbReference type="OrthoDB" id="7481856at2"/>
<evidence type="ECO:0000256" key="1">
    <source>
        <dbReference type="ARBA" id="ARBA00022729"/>
    </source>
</evidence>
<evidence type="ECO:0000256" key="2">
    <source>
        <dbReference type="ARBA" id="ARBA00022737"/>
    </source>
</evidence>
<evidence type="ECO:0000256" key="3">
    <source>
        <dbReference type="ARBA" id="ARBA00022837"/>
    </source>
</evidence>
<evidence type="ECO:0000313" key="5">
    <source>
        <dbReference type="EMBL" id="RXR27597.1"/>
    </source>
</evidence>
<organism evidence="5 6">
    <name type="scientific">Sphingobium fluviale</name>
    <dbReference type="NCBI Taxonomy" id="2506423"/>
    <lineage>
        <taxon>Bacteria</taxon>
        <taxon>Pseudomonadati</taxon>
        <taxon>Pseudomonadota</taxon>
        <taxon>Alphaproteobacteria</taxon>
        <taxon>Sphingomonadales</taxon>
        <taxon>Sphingomonadaceae</taxon>
        <taxon>Sphingobium</taxon>
    </lineage>
</organism>
<sequence length="361" mass="36407">MPPAMLGGVLQLPDGTVSTTSCVEATHREEPQMSFMPFINEFHYDNTGTDVGEFIEIAGLAGTDLSQYSIVRYNGTSAPTAAILSSAGGSLSPLSGVITDMQNGYGVISFALPANGLENGSSDGFALVGPGNVVLEFLSYEGVISTAVGAAAGLTSTDVGVLENGTNPIGTSIARTGTGTQGSDFTWVLDTDDTPGAINNSQSFVGGGGASFSINDVSQAEGNSGTISLTFTVSRSDGAGAATVDFATADATATVANADYISTSGTLNFADGELSKTISVTVNGDTANEANETFTVNLSNATGGLSIGDGQGVGTITNDDSTITRIHDIQGAQHSSPLVGQTVTIQGIVTAVDSNGFYIQC</sequence>
<dbReference type="EMBL" id="SBKP01000012">
    <property type="protein sequence ID" value="RXR27597.1"/>
    <property type="molecule type" value="Genomic_DNA"/>
</dbReference>
<keyword evidence="1" id="KW-0732">Signal</keyword>
<dbReference type="SUPFAM" id="SSF141072">
    <property type="entry name" value="CalX-like"/>
    <property type="match status" value="1"/>
</dbReference>
<evidence type="ECO:0000259" key="4">
    <source>
        <dbReference type="SMART" id="SM00237"/>
    </source>
</evidence>
<accession>A0A4Q1KFM0</accession>
<proteinExistence type="predicted"/>
<gene>
    <name evidence="5" type="ORF">EQG66_12030</name>
</gene>
<keyword evidence="6" id="KW-1185">Reference proteome</keyword>
<dbReference type="GO" id="GO:0007154">
    <property type="term" value="P:cell communication"/>
    <property type="evidence" value="ECO:0007669"/>
    <property type="project" value="InterPro"/>
</dbReference>
<comment type="caution">
    <text evidence="5">The sequence shown here is derived from an EMBL/GenBank/DDBJ whole genome shotgun (WGS) entry which is preliminary data.</text>
</comment>
<dbReference type="InterPro" id="IPR003644">
    <property type="entry name" value="Calx_beta"/>
</dbReference>
<dbReference type="SMART" id="SM00237">
    <property type="entry name" value="Calx_beta"/>
    <property type="match status" value="1"/>
</dbReference>
<dbReference type="InterPro" id="IPR038081">
    <property type="entry name" value="CalX-like_sf"/>
</dbReference>
<protein>
    <recommendedName>
        <fullName evidence="4">Calx-beta domain-containing protein</fullName>
    </recommendedName>
</protein>
<name>A0A4Q1KFM0_9SPHN</name>
<evidence type="ECO:0000313" key="6">
    <source>
        <dbReference type="Proteomes" id="UP000290958"/>
    </source>
</evidence>
<dbReference type="Proteomes" id="UP000290958">
    <property type="component" value="Unassembled WGS sequence"/>
</dbReference>
<dbReference type="PANTHER" id="PTHR42834">
    <property type="entry name" value="ENDONUCLEASE/EXONUCLEASE/PHOSPHATASE FAMILY PROTEIN (AFU_ORTHOLOGUE AFUA_3G09210)"/>
    <property type="match status" value="1"/>
</dbReference>
<dbReference type="Pfam" id="PF03160">
    <property type="entry name" value="Calx-beta"/>
    <property type="match status" value="1"/>
</dbReference>
<dbReference type="Gene3D" id="2.60.40.2030">
    <property type="match status" value="1"/>
</dbReference>